<accession>A0A381N393</accession>
<dbReference type="EMBL" id="UINC01000098">
    <property type="protein sequence ID" value="SUZ48985.1"/>
    <property type="molecule type" value="Genomic_DNA"/>
</dbReference>
<evidence type="ECO:0000313" key="1">
    <source>
        <dbReference type="EMBL" id="SUZ48985.1"/>
    </source>
</evidence>
<sequence length="73" mass="8355">MRRDLQAYLAPIVSWLLTTAARFVNLTNYNKAISLSDKQCITFSLTYLRSLQRIALINYCYLVEGCYGPNSTI</sequence>
<dbReference type="AlphaFoldDB" id="A0A381N393"/>
<protein>
    <submittedName>
        <fullName evidence="1">Uncharacterized protein</fullName>
    </submittedName>
</protein>
<name>A0A381N393_9ZZZZ</name>
<proteinExistence type="predicted"/>
<organism evidence="1">
    <name type="scientific">marine metagenome</name>
    <dbReference type="NCBI Taxonomy" id="408172"/>
    <lineage>
        <taxon>unclassified sequences</taxon>
        <taxon>metagenomes</taxon>
        <taxon>ecological metagenomes</taxon>
    </lineage>
</organism>
<gene>
    <name evidence="1" type="ORF">METZ01_LOCUS1839</name>
</gene>
<reference evidence="1" key="1">
    <citation type="submission" date="2018-05" db="EMBL/GenBank/DDBJ databases">
        <authorList>
            <person name="Lanie J.A."/>
            <person name="Ng W.-L."/>
            <person name="Kazmierczak K.M."/>
            <person name="Andrzejewski T.M."/>
            <person name="Davidsen T.M."/>
            <person name="Wayne K.J."/>
            <person name="Tettelin H."/>
            <person name="Glass J.I."/>
            <person name="Rusch D."/>
            <person name="Podicherti R."/>
            <person name="Tsui H.-C.T."/>
            <person name="Winkler M.E."/>
        </authorList>
    </citation>
    <scope>NUCLEOTIDE SEQUENCE</scope>
</reference>